<accession>A0A941ID87</accession>
<dbReference type="EMBL" id="JAGSPJ010000002">
    <property type="protein sequence ID" value="MBR7799698.1"/>
    <property type="molecule type" value="Genomic_DNA"/>
</dbReference>
<proteinExistence type="predicted"/>
<gene>
    <name evidence="1" type="ORF">KDM90_06785</name>
</gene>
<comment type="caution">
    <text evidence="1">The sequence shown here is derived from an EMBL/GenBank/DDBJ whole genome shotgun (WGS) entry which is preliminary data.</text>
</comment>
<keyword evidence="2" id="KW-1185">Reference proteome</keyword>
<evidence type="ECO:0000313" key="1">
    <source>
        <dbReference type="EMBL" id="MBR7799698.1"/>
    </source>
</evidence>
<organism evidence="1 2">
    <name type="scientific">Undibacterium fentianense</name>
    <dbReference type="NCBI Taxonomy" id="2828728"/>
    <lineage>
        <taxon>Bacteria</taxon>
        <taxon>Pseudomonadati</taxon>
        <taxon>Pseudomonadota</taxon>
        <taxon>Betaproteobacteria</taxon>
        <taxon>Burkholderiales</taxon>
        <taxon>Oxalobacteraceae</taxon>
        <taxon>Undibacterium</taxon>
    </lineage>
</organism>
<dbReference type="Proteomes" id="UP000678545">
    <property type="component" value="Unassembled WGS sequence"/>
</dbReference>
<sequence length="253" mass="28742">MKYQSNYLLLLLTAFITSGIQKDAYASVTTSFQEHDITRKVKILAIKNPDRRPLQSFLYGLEAAEKFQSFAPKADVGFQLLPQQNVRVNIQGLNLRLVSSDAEAVIPMEEDGFFRLDKNMSKGQQEDIEVIVSTKSGTTRFQSAVRSPNLLVNEKRLGDLRLQCEMDWAMNKRDLTFLMKVSLSMGASVCQSKKVAIAFAEPRRFTSVSLEEGERKIFVYKGKAVNRYVPPIYDQSWGNDAKLTFEYETEIAE</sequence>
<protein>
    <submittedName>
        <fullName evidence="1">Uncharacterized protein</fullName>
    </submittedName>
</protein>
<dbReference type="AlphaFoldDB" id="A0A941ID87"/>
<evidence type="ECO:0000313" key="2">
    <source>
        <dbReference type="Proteomes" id="UP000678545"/>
    </source>
</evidence>
<name>A0A941ID87_9BURK</name>
<reference evidence="1" key="1">
    <citation type="submission" date="2021-04" db="EMBL/GenBank/DDBJ databases">
        <title>novel species isolated from subtropical streams in China.</title>
        <authorList>
            <person name="Lu H."/>
        </authorList>
    </citation>
    <scope>NUCLEOTIDE SEQUENCE</scope>
    <source>
        <strain evidence="1">FT137W</strain>
    </source>
</reference>
<dbReference type="RefSeq" id="WP_212674826.1">
    <property type="nucleotide sequence ID" value="NZ_JAGSPJ010000002.1"/>
</dbReference>